<gene>
    <name evidence="7" type="ORF">FB45DRAFT_841922</name>
</gene>
<sequence length="322" mass="35916">MPNHILRSLLLFSGLISTVLAATSTDHPIGGFIPKKGPAVIALALYGLSAVVLWIHYFRFGRPSFMTTLTVGMTGMTIGFVMRIIFSNSPNNLTLYIVEDLFILLSPCAFLATDYVLLARLTSTFDAHVISSTLLVRPALIVRIFVWSDVVTFLIQAGGGSMSTSHNINTGKLGTKISMVGLVLQLLSFLFFVCLLIVFGWRLQTRFPGLWNAPQQDRTPFKVLGKEPSRNWHLLYWTMCLTCVGILVRSVFRIAEFAGGYNGYLADHEGYFYIFDSLTLWVSMTLYCFVWPTRFMEPHTEGAGPGIKMVVQGEGSREFLNV</sequence>
<organism evidence="7 8">
    <name type="scientific">Roridomyces roridus</name>
    <dbReference type="NCBI Taxonomy" id="1738132"/>
    <lineage>
        <taxon>Eukaryota</taxon>
        <taxon>Fungi</taxon>
        <taxon>Dikarya</taxon>
        <taxon>Basidiomycota</taxon>
        <taxon>Agaricomycotina</taxon>
        <taxon>Agaricomycetes</taxon>
        <taxon>Agaricomycetidae</taxon>
        <taxon>Agaricales</taxon>
        <taxon>Marasmiineae</taxon>
        <taxon>Mycenaceae</taxon>
        <taxon>Roridomyces</taxon>
    </lineage>
</organism>
<dbReference type="Proteomes" id="UP001221142">
    <property type="component" value="Unassembled WGS sequence"/>
</dbReference>
<evidence type="ECO:0000256" key="6">
    <source>
        <dbReference type="SAM" id="SignalP"/>
    </source>
</evidence>
<feature type="transmembrane region" description="Helical" evidence="5">
    <location>
        <begin position="37"/>
        <end position="58"/>
    </location>
</feature>
<dbReference type="Pfam" id="PF04479">
    <property type="entry name" value="RTA1"/>
    <property type="match status" value="1"/>
</dbReference>
<evidence type="ECO:0000313" key="8">
    <source>
        <dbReference type="Proteomes" id="UP001221142"/>
    </source>
</evidence>
<evidence type="ECO:0000256" key="2">
    <source>
        <dbReference type="ARBA" id="ARBA00022692"/>
    </source>
</evidence>
<feature type="transmembrane region" description="Helical" evidence="5">
    <location>
        <begin position="134"/>
        <end position="157"/>
    </location>
</feature>
<feature type="transmembrane region" description="Helical" evidence="5">
    <location>
        <begin position="65"/>
        <end position="86"/>
    </location>
</feature>
<reference evidence="7" key="1">
    <citation type="submission" date="2023-03" db="EMBL/GenBank/DDBJ databases">
        <title>Massive genome expansion in bonnet fungi (Mycena s.s.) driven by repeated elements and novel gene families across ecological guilds.</title>
        <authorList>
            <consortium name="Lawrence Berkeley National Laboratory"/>
            <person name="Harder C.B."/>
            <person name="Miyauchi S."/>
            <person name="Viragh M."/>
            <person name="Kuo A."/>
            <person name="Thoen E."/>
            <person name="Andreopoulos B."/>
            <person name="Lu D."/>
            <person name="Skrede I."/>
            <person name="Drula E."/>
            <person name="Henrissat B."/>
            <person name="Morin E."/>
            <person name="Kohler A."/>
            <person name="Barry K."/>
            <person name="LaButti K."/>
            <person name="Morin E."/>
            <person name="Salamov A."/>
            <person name="Lipzen A."/>
            <person name="Mereny Z."/>
            <person name="Hegedus B."/>
            <person name="Baldrian P."/>
            <person name="Stursova M."/>
            <person name="Weitz H."/>
            <person name="Taylor A."/>
            <person name="Grigoriev I.V."/>
            <person name="Nagy L.G."/>
            <person name="Martin F."/>
            <person name="Kauserud H."/>
        </authorList>
    </citation>
    <scope>NUCLEOTIDE SEQUENCE</scope>
    <source>
        <strain evidence="7">9284</strain>
    </source>
</reference>
<proteinExistence type="predicted"/>
<dbReference type="PANTHER" id="PTHR31465">
    <property type="entry name" value="PROTEIN RTA1-RELATED"/>
    <property type="match status" value="1"/>
</dbReference>
<dbReference type="GO" id="GO:0016020">
    <property type="term" value="C:membrane"/>
    <property type="evidence" value="ECO:0007669"/>
    <property type="project" value="UniProtKB-SubCell"/>
</dbReference>
<dbReference type="AlphaFoldDB" id="A0AAD7BAT3"/>
<dbReference type="EMBL" id="JARKIF010000024">
    <property type="protein sequence ID" value="KAJ7615484.1"/>
    <property type="molecule type" value="Genomic_DNA"/>
</dbReference>
<keyword evidence="8" id="KW-1185">Reference proteome</keyword>
<evidence type="ECO:0000313" key="7">
    <source>
        <dbReference type="EMBL" id="KAJ7615484.1"/>
    </source>
</evidence>
<comment type="subcellular location">
    <subcellularLocation>
        <location evidence="1">Membrane</location>
        <topology evidence="1">Multi-pass membrane protein</topology>
    </subcellularLocation>
</comment>
<feature type="transmembrane region" description="Helical" evidence="5">
    <location>
        <begin position="101"/>
        <end position="122"/>
    </location>
</feature>
<keyword evidence="3 5" id="KW-1133">Transmembrane helix</keyword>
<keyword evidence="6" id="KW-0732">Signal</keyword>
<feature type="transmembrane region" description="Helical" evidence="5">
    <location>
        <begin position="272"/>
        <end position="290"/>
    </location>
</feature>
<accession>A0AAD7BAT3</accession>
<feature type="chain" id="PRO_5042035787" evidence="6">
    <location>
        <begin position="22"/>
        <end position="322"/>
    </location>
</feature>
<evidence type="ECO:0000256" key="5">
    <source>
        <dbReference type="SAM" id="Phobius"/>
    </source>
</evidence>
<feature type="signal peptide" evidence="6">
    <location>
        <begin position="1"/>
        <end position="21"/>
    </location>
</feature>
<evidence type="ECO:0000256" key="1">
    <source>
        <dbReference type="ARBA" id="ARBA00004141"/>
    </source>
</evidence>
<keyword evidence="2 5" id="KW-0812">Transmembrane</keyword>
<dbReference type="PANTHER" id="PTHR31465:SF1">
    <property type="entry name" value="PROTEIN RTA1-RELATED"/>
    <property type="match status" value="1"/>
</dbReference>
<comment type="caution">
    <text evidence="7">The sequence shown here is derived from an EMBL/GenBank/DDBJ whole genome shotgun (WGS) entry which is preliminary data.</text>
</comment>
<feature type="transmembrane region" description="Helical" evidence="5">
    <location>
        <begin position="234"/>
        <end position="252"/>
    </location>
</feature>
<evidence type="ECO:0000256" key="3">
    <source>
        <dbReference type="ARBA" id="ARBA00022989"/>
    </source>
</evidence>
<dbReference type="InterPro" id="IPR007568">
    <property type="entry name" value="RTA1"/>
</dbReference>
<protein>
    <submittedName>
        <fullName evidence="7">RTA1 like protein-domain-containing protein</fullName>
    </submittedName>
</protein>
<name>A0AAD7BAT3_9AGAR</name>
<feature type="transmembrane region" description="Helical" evidence="5">
    <location>
        <begin position="177"/>
        <end position="201"/>
    </location>
</feature>
<keyword evidence="4 5" id="KW-0472">Membrane</keyword>
<evidence type="ECO:0000256" key="4">
    <source>
        <dbReference type="ARBA" id="ARBA00023136"/>
    </source>
</evidence>